<dbReference type="PANTHER" id="PTHR31811">
    <property type="entry name" value="TRNA A64-2'-O-RIBOSYLPHOSPHATE TRANSFERASE"/>
    <property type="match status" value="1"/>
</dbReference>
<evidence type="ECO:0000259" key="1">
    <source>
        <dbReference type="Pfam" id="PF04179"/>
    </source>
</evidence>
<dbReference type="AlphaFoldDB" id="A0AAW0FYW4"/>
<dbReference type="Pfam" id="PF04179">
    <property type="entry name" value="Init_tRNA_PT"/>
    <property type="match status" value="1"/>
</dbReference>
<accession>A0AAW0FYW4</accession>
<dbReference type="GO" id="GO:0019988">
    <property type="term" value="P:charged-tRNA amino acid modification"/>
    <property type="evidence" value="ECO:0007669"/>
    <property type="project" value="InterPro"/>
</dbReference>
<proteinExistence type="predicted"/>
<sequence>MIHREKHDTSAALTHLRKESLDIFNRLHSVAEDINFVDDVCSTYSNLPVMRKCLTPSARIITEEPVPANLRCGAWYVDPKLLNHGGAYFKSTDGHTNNWSFNLRRPNLHLLPILIQSRGIVLVDSTRSGKRMPDALSKTVPIWCAVINRAIKTIHSKDTKWNVALYCPPGVVSGQEHSQIDAQLDTWATSLVQSSYAIPNMSLPLRPLWITPSTSSFPRLPTPDKAQFIPVICVSASKQILEGVERRSQGFGYVQGSGDDHELWGMGLTPDLFWKNKEQLLSASRGSLPQLVQTLVASSSISLCQEWTEIPTQISKVEGRLLLCPTSYIPMHFPPHVPHSHRPMAYVIISNILPALDPPRRDVLALEMQEGKKGQFQFLHSVLFKSIPFIGEHLSKGTAVCICCHNGKDTSIGVALAALQIYFDDNGLYVSCMKDQERMRKLADKKSIATRLQWIISSRPEANPSRATLKRVNEFLLTPSEFLPLPQSSSKI</sequence>
<dbReference type="GO" id="GO:0043399">
    <property type="term" value="F:tRNA adenosine(64)-2'-O-ribosylphosphate transferase activity"/>
    <property type="evidence" value="ECO:0007669"/>
    <property type="project" value="InterPro"/>
</dbReference>
<feature type="domain" description="Rit1 N-terminal" evidence="2">
    <location>
        <begin position="16"/>
        <end position="296"/>
    </location>
</feature>
<dbReference type="GO" id="GO:0005737">
    <property type="term" value="C:cytoplasm"/>
    <property type="evidence" value="ECO:0007669"/>
    <property type="project" value="TreeGrafter"/>
</dbReference>
<evidence type="ECO:0000313" key="4">
    <source>
        <dbReference type="Proteomes" id="UP001385951"/>
    </source>
</evidence>
<dbReference type="InterPro" id="IPR033421">
    <property type="entry name" value="Rit1_DUSP-like"/>
</dbReference>
<dbReference type="InterPro" id="IPR033449">
    <property type="entry name" value="Rit1_N"/>
</dbReference>
<dbReference type="InterPro" id="IPR007306">
    <property type="entry name" value="Rit1"/>
</dbReference>
<reference evidence="3 4" key="1">
    <citation type="submission" date="2022-09" db="EMBL/GenBank/DDBJ databases">
        <authorList>
            <person name="Palmer J.M."/>
        </authorList>
    </citation>
    <scope>NUCLEOTIDE SEQUENCE [LARGE SCALE GENOMIC DNA]</scope>
    <source>
        <strain evidence="3 4">DSM 7382</strain>
    </source>
</reference>
<dbReference type="Pfam" id="PF17184">
    <property type="entry name" value="Rit1_C"/>
    <property type="match status" value="1"/>
</dbReference>
<feature type="domain" description="Rit1 DUSP-like" evidence="1">
    <location>
        <begin position="363"/>
        <end position="476"/>
    </location>
</feature>
<gene>
    <name evidence="3" type="ORF">QCA50_010483</name>
</gene>
<name>A0AAW0FYW4_9APHY</name>
<comment type="caution">
    <text evidence="3">The sequence shown here is derived from an EMBL/GenBank/DDBJ whole genome shotgun (WGS) entry which is preliminary data.</text>
</comment>
<dbReference type="EMBL" id="JASBNA010000017">
    <property type="protein sequence ID" value="KAK7686263.1"/>
    <property type="molecule type" value="Genomic_DNA"/>
</dbReference>
<protein>
    <recommendedName>
        <fullName evidence="5">Initiator tRNA phosphoribosyl transferase</fullName>
    </recommendedName>
</protein>
<evidence type="ECO:0000259" key="2">
    <source>
        <dbReference type="Pfam" id="PF17184"/>
    </source>
</evidence>
<keyword evidence="4" id="KW-1185">Reference proteome</keyword>
<evidence type="ECO:0000313" key="3">
    <source>
        <dbReference type="EMBL" id="KAK7686263.1"/>
    </source>
</evidence>
<dbReference type="PIRSF" id="PIRSF007747">
    <property type="entry name" value="Ribosyl_Ptfrase"/>
    <property type="match status" value="1"/>
</dbReference>
<evidence type="ECO:0008006" key="5">
    <source>
        <dbReference type="Google" id="ProtNLM"/>
    </source>
</evidence>
<dbReference type="Proteomes" id="UP001385951">
    <property type="component" value="Unassembled WGS sequence"/>
</dbReference>
<organism evidence="3 4">
    <name type="scientific">Cerrena zonata</name>
    <dbReference type="NCBI Taxonomy" id="2478898"/>
    <lineage>
        <taxon>Eukaryota</taxon>
        <taxon>Fungi</taxon>
        <taxon>Dikarya</taxon>
        <taxon>Basidiomycota</taxon>
        <taxon>Agaricomycotina</taxon>
        <taxon>Agaricomycetes</taxon>
        <taxon>Polyporales</taxon>
        <taxon>Cerrenaceae</taxon>
        <taxon>Cerrena</taxon>
    </lineage>
</organism>
<dbReference type="PANTHER" id="PTHR31811:SF0">
    <property type="entry name" value="TRNA A64-2'-O-RIBOSYLPHOSPHATE TRANSFERASE"/>
    <property type="match status" value="1"/>
</dbReference>